<dbReference type="OrthoDB" id="9808421at2"/>
<evidence type="ECO:0000256" key="13">
    <source>
        <dbReference type="ARBA" id="ARBA00023237"/>
    </source>
</evidence>
<dbReference type="PANTHER" id="PTHR33619:SF3">
    <property type="entry name" value="POLYSACCHARIDE EXPORT PROTEIN GFCE-RELATED"/>
    <property type="match status" value="1"/>
</dbReference>
<feature type="domain" description="SLBB" evidence="18">
    <location>
        <begin position="155"/>
        <end position="241"/>
    </location>
</feature>
<organism evidence="19 20">
    <name type="scientific">Martelella endophytica</name>
    <dbReference type="NCBI Taxonomy" id="1486262"/>
    <lineage>
        <taxon>Bacteria</taxon>
        <taxon>Pseudomonadati</taxon>
        <taxon>Pseudomonadota</taxon>
        <taxon>Alphaproteobacteria</taxon>
        <taxon>Hyphomicrobiales</taxon>
        <taxon>Aurantimonadaceae</taxon>
        <taxon>Martelella</taxon>
    </lineage>
</organism>
<keyword evidence="9" id="KW-0406">Ion transport</keyword>
<dbReference type="GO" id="GO:0015288">
    <property type="term" value="F:porin activity"/>
    <property type="evidence" value="ECO:0007669"/>
    <property type="project" value="UniProtKB-KW"/>
</dbReference>
<evidence type="ECO:0000256" key="11">
    <source>
        <dbReference type="ARBA" id="ARBA00023136"/>
    </source>
</evidence>
<evidence type="ECO:0000256" key="6">
    <source>
        <dbReference type="ARBA" id="ARBA00022692"/>
    </source>
</evidence>
<dbReference type="AlphaFoldDB" id="A0A0D5LUN8"/>
<keyword evidence="11" id="KW-0472">Membrane</keyword>
<dbReference type="PATRIC" id="fig|1486262.3.peg.1043"/>
<evidence type="ECO:0000259" key="18">
    <source>
        <dbReference type="Pfam" id="PF22461"/>
    </source>
</evidence>
<dbReference type="HOGENOM" id="CLU_650323_0_0_5"/>
<evidence type="ECO:0000313" key="20">
    <source>
        <dbReference type="Proteomes" id="UP000032611"/>
    </source>
</evidence>
<protein>
    <submittedName>
        <fullName evidence="19">Sugar transporter</fullName>
    </submittedName>
</protein>
<evidence type="ECO:0000313" key="19">
    <source>
        <dbReference type="EMBL" id="AJY47944.1"/>
    </source>
</evidence>
<evidence type="ECO:0000256" key="1">
    <source>
        <dbReference type="ARBA" id="ARBA00004571"/>
    </source>
</evidence>
<name>A0A0D5LUN8_MAREN</name>
<evidence type="ECO:0000256" key="7">
    <source>
        <dbReference type="ARBA" id="ARBA00022729"/>
    </source>
</evidence>
<gene>
    <name evidence="19" type="ORF">TM49_05105</name>
</gene>
<dbReference type="Pfam" id="PF22461">
    <property type="entry name" value="SLBB_2"/>
    <property type="match status" value="2"/>
</dbReference>
<keyword evidence="10" id="KW-0626">Porin</keyword>
<feature type="domain" description="Polysaccharide export protein N-terminal" evidence="16">
    <location>
        <begin position="62"/>
        <end position="149"/>
    </location>
</feature>
<keyword evidence="8" id="KW-0625">Polysaccharide transport</keyword>
<evidence type="ECO:0000256" key="8">
    <source>
        <dbReference type="ARBA" id="ARBA00023047"/>
    </source>
</evidence>
<evidence type="ECO:0000259" key="17">
    <source>
        <dbReference type="Pfam" id="PF18412"/>
    </source>
</evidence>
<dbReference type="InterPro" id="IPR049712">
    <property type="entry name" value="Poly_export"/>
</dbReference>
<dbReference type="GO" id="GO:0015159">
    <property type="term" value="F:polysaccharide transmembrane transporter activity"/>
    <property type="evidence" value="ECO:0007669"/>
    <property type="project" value="InterPro"/>
</dbReference>
<dbReference type="GO" id="GO:0009279">
    <property type="term" value="C:cell outer membrane"/>
    <property type="evidence" value="ECO:0007669"/>
    <property type="project" value="UniProtKB-SubCell"/>
</dbReference>
<dbReference type="STRING" id="1486262.TM49_05105"/>
<keyword evidence="4" id="KW-1134">Transmembrane beta strand</keyword>
<dbReference type="GO" id="GO:0046930">
    <property type="term" value="C:pore complex"/>
    <property type="evidence" value="ECO:0007669"/>
    <property type="project" value="UniProtKB-KW"/>
</dbReference>
<dbReference type="GO" id="GO:0006811">
    <property type="term" value="P:monoatomic ion transport"/>
    <property type="evidence" value="ECO:0007669"/>
    <property type="project" value="UniProtKB-KW"/>
</dbReference>
<feature type="domain" description="Outer-membrane lipoprotein Wza C-terminal" evidence="17">
    <location>
        <begin position="379"/>
        <end position="398"/>
    </location>
</feature>
<reference evidence="19 20" key="1">
    <citation type="journal article" date="2015" name="Genome Announc.">
        <title>Complete genome sequence of Martelella endophytica YC6887, which has antifungal activity associated with a halophyte.</title>
        <authorList>
            <person name="Khan A."/>
            <person name="Khan H."/>
            <person name="Chung E.J."/>
            <person name="Hossain M.T."/>
            <person name="Chung Y.R."/>
        </authorList>
    </citation>
    <scope>NUCLEOTIDE SEQUENCE [LARGE SCALE GENOMIC DNA]</scope>
    <source>
        <strain evidence="19">YC6887</strain>
    </source>
</reference>
<dbReference type="Proteomes" id="UP000032611">
    <property type="component" value="Chromosome"/>
</dbReference>
<dbReference type="InterPro" id="IPR003715">
    <property type="entry name" value="Poly_export_N"/>
</dbReference>
<accession>A0A0D5LUN8</accession>
<evidence type="ECO:0000256" key="4">
    <source>
        <dbReference type="ARBA" id="ARBA00022452"/>
    </source>
</evidence>
<feature type="region of interest" description="Disordered" evidence="15">
    <location>
        <begin position="36"/>
        <end position="65"/>
    </location>
</feature>
<keyword evidence="20" id="KW-1185">Reference proteome</keyword>
<evidence type="ECO:0000256" key="10">
    <source>
        <dbReference type="ARBA" id="ARBA00023114"/>
    </source>
</evidence>
<keyword evidence="6" id="KW-0812">Transmembrane</keyword>
<keyword evidence="7" id="KW-0732">Signal</keyword>
<feature type="compositionally biased region" description="Polar residues" evidence="15">
    <location>
        <begin position="46"/>
        <end position="56"/>
    </location>
</feature>
<comment type="similarity">
    <text evidence="2">Belongs to the BexD/CtrA/VexA family.</text>
</comment>
<evidence type="ECO:0000256" key="3">
    <source>
        <dbReference type="ARBA" id="ARBA00022448"/>
    </source>
</evidence>
<feature type="domain" description="SLBB" evidence="18">
    <location>
        <begin position="292"/>
        <end position="375"/>
    </location>
</feature>
<proteinExistence type="inferred from homology"/>
<dbReference type="Pfam" id="PF18412">
    <property type="entry name" value="Wza_C"/>
    <property type="match status" value="1"/>
</dbReference>
<evidence type="ECO:0000256" key="14">
    <source>
        <dbReference type="ARBA" id="ARBA00023288"/>
    </source>
</evidence>
<dbReference type="Pfam" id="PF02563">
    <property type="entry name" value="Poly_export"/>
    <property type="match status" value="1"/>
</dbReference>
<keyword evidence="13" id="KW-0998">Cell outer membrane</keyword>
<keyword evidence="3" id="KW-0813">Transport</keyword>
<sequence length="405" mass="44401">MPLNADAVALANASPYTPRKLPAVFSQVADVPNANSPGLESVAPYRQQQRPRSISTRLPEPKTPPPYRIGVGDIVMLATPDSQNVVYEINGLLAAQSSRQGYTVQDDGAVAIPNVGRVVISGMTLAEAQNELFNKFVESQIEPSFSLEISEFRSQKISVDGSVRQPMLEPITLTPLYLDDAITAAGGIASSANSGPASIDLSTVAIKLYRGGETYQIPASTLFGKSGGPKVLLQDGDRVYVDDQYPLELAGGYLDQQIKLTDFYRSSLEEERSNFEAKMNLDAVDRDYVYRFGEVTKQGRFPLPFERTASLADVLFDDGGIDRITGDVRRIYVLRREPYGPKPDTVTAYALNAQNAPKLILATQFEMRPDDIVFVATHPISDWNRVISQLLPSFTVVGTTDRLFN</sequence>
<dbReference type="Gene3D" id="3.30.1950.10">
    <property type="entry name" value="wza like domain"/>
    <property type="match status" value="1"/>
</dbReference>
<keyword evidence="12" id="KW-0564">Palmitate</keyword>
<evidence type="ECO:0000256" key="15">
    <source>
        <dbReference type="SAM" id="MobiDB-lite"/>
    </source>
</evidence>
<evidence type="ECO:0000256" key="9">
    <source>
        <dbReference type="ARBA" id="ARBA00023065"/>
    </source>
</evidence>
<dbReference type="KEGG" id="mey:TM49_05105"/>
<keyword evidence="5 19" id="KW-0762">Sugar transport</keyword>
<evidence type="ECO:0000256" key="12">
    <source>
        <dbReference type="ARBA" id="ARBA00023139"/>
    </source>
</evidence>
<evidence type="ECO:0000256" key="5">
    <source>
        <dbReference type="ARBA" id="ARBA00022597"/>
    </source>
</evidence>
<dbReference type="InterPro" id="IPR054765">
    <property type="entry name" value="SLBB_dom"/>
</dbReference>
<comment type="subcellular location">
    <subcellularLocation>
        <location evidence="1">Cell outer membrane</location>
        <topology evidence="1">Multi-pass membrane protein</topology>
    </subcellularLocation>
</comment>
<dbReference type="PANTHER" id="PTHR33619">
    <property type="entry name" value="POLYSACCHARIDE EXPORT PROTEIN GFCE-RELATED"/>
    <property type="match status" value="1"/>
</dbReference>
<keyword evidence="14" id="KW-0449">Lipoprotein</keyword>
<evidence type="ECO:0000256" key="2">
    <source>
        <dbReference type="ARBA" id="ARBA00009450"/>
    </source>
</evidence>
<dbReference type="InterPro" id="IPR040716">
    <property type="entry name" value="Wza_C"/>
</dbReference>
<dbReference type="EMBL" id="CP010803">
    <property type="protein sequence ID" value="AJY47944.1"/>
    <property type="molecule type" value="Genomic_DNA"/>
</dbReference>
<evidence type="ECO:0000259" key="16">
    <source>
        <dbReference type="Pfam" id="PF02563"/>
    </source>
</evidence>
<dbReference type="Gene3D" id="3.10.560.10">
    <property type="entry name" value="Outer membrane lipoprotein wza domain like"/>
    <property type="match status" value="2"/>
</dbReference>